<evidence type="ECO:0000259" key="12">
    <source>
        <dbReference type="PROSITE" id="PS50011"/>
    </source>
</evidence>
<accession>A0A286UQ08</accession>
<dbReference type="InterPro" id="IPR050236">
    <property type="entry name" value="Ser_Thr_kinase_AGC"/>
</dbReference>
<dbReference type="InterPro" id="IPR011009">
    <property type="entry name" value="Kinase-like_dom_sf"/>
</dbReference>
<dbReference type="STRING" id="2282107.A0A286UQ08"/>
<dbReference type="EMBL" id="NBII01000002">
    <property type="protein sequence ID" value="PAV21677.1"/>
    <property type="molecule type" value="Genomic_DNA"/>
</dbReference>
<dbReference type="InterPro" id="IPR017441">
    <property type="entry name" value="Protein_kinase_ATP_BS"/>
</dbReference>
<feature type="binding site" evidence="10">
    <location>
        <position position="229"/>
    </location>
    <ligand>
        <name>ATP</name>
        <dbReference type="ChEBI" id="CHEBI:30616"/>
    </ligand>
</feature>
<dbReference type="SUPFAM" id="SSF56112">
    <property type="entry name" value="Protein kinase-like (PK-like)"/>
    <property type="match status" value="1"/>
</dbReference>
<dbReference type="FunFam" id="1.10.510.10:FF:000319">
    <property type="entry name" value="Non-specific serine/threonine protein kinase"/>
    <property type="match status" value="1"/>
</dbReference>
<evidence type="ECO:0000256" key="3">
    <source>
        <dbReference type="ARBA" id="ARBA00022553"/>
    </source>
</evidence>
<dbReference type="AlphaFoldDB" id="A0A286UQ08"/>
<evidence type="ECO:0000256" key="11">
    <source>
        <dbReference type="SAM" id="MobiDB-lite"/>
    </source>
</evidence>
<dbReference type="InterPro" id="IPR000961">
    <property type="entry name" value="AGC-kinase_C"/>
</dbReference>
<keyword evidence="3" id="KW-0597">Phosphoprotein</keyword>
<feature type="domain" description="AGC-kinase C-terminal" evidence="13">
    <location>
        <begin position="501"/>
        <end position="580"/>
    </location>
</feature>
<evidence type="ECO:0000256" key="1">
    <source>
        <dbReference type="ARBA" id="ARBA00012513"/>
    </source>
</evidence>
<dbReference type="InterPro" id="IPR000719">
    <property type="entry name" value="Prot_kinase_dom"/>
</dbReference>
<dbReference type="Gene3D" id="1.10.510.10">
    <property type="entry name" value="Transferase(Phosphotransferase) domain 1"/>
    <property type="match status" value="1"/>
</dbReference>
<evidence type="ECO:0000313" key="14">
    <source>
        <dbReference type="EMBL" id="PAV21677.1"/>
    </source>
</evidence>
<evidence type="ECO:0000256" key="4">
    <source>
        <dbReference type="ARBA" id="ARBA00022679"/>
    </source>
</evidence>
<dbReference type="GO" id="GO:0035556">
    <property type="term" value="P:intracellular signal transduction"/>
    <property type="evidence" value="ECO:0007669"/>
    <property type="project" value="TreeGrafter"/>
</dbReference>
<dbReference type="Gene3D" id="3.30.200.20">
    <property type="entry name" value="Phosphorylase Kinase, domain 1"/>
    <property type="match status" value="1"/>
</dbReference>
<evidence type="ECO:0000256" key="2">
    <source>
        <dbReference type="ARBA" id="ARBA00022527"/>
    </source>
</evidence>
<feature type="domain" description="Protein kinase" evidence="12">
    <location>
        <begin position="200"/>
        <end position="500"/>
    </location>
</feature>
<organism evidence="14 15">
    <name type="scientific">Pyrrhoderma noxium</name>
    <dbReference type="NCBI Taxonomy" id="2282107"/>
    <lineage>
        <taxon>Eukaryota</taxon>
        <taxon>Fungi</taxon>
        <taxon>Dikarya</taxon>
        <taxon>Basidiomycota</taxon>
        <taxon>Agaricomycotina</taxon>
        <taxon>Agaricomycetes</taxon>
        <taxon>Hymenochaetales</taxon>
        <taxon>Hymenochaetaceae</taxon>
        <taxon>Pyrrhoderma</taxon>
    </lineage>
</organism>
<feature type="compositionally biased region" description="Polar residues" evidence="11">
    <location>
        <begin position="1"/>
        <end position="20"/>
    </location>
</feature>
<dbReference type="GO" id="GO:0004674">
    <property type="term" value="F:protein serine/threonine kinase activity"/>
    <property type="evidence" value="ECO:0007669"/>
    <property type="project" value="UniProtKB-KW"/>
</dbReference>
<name>A0A286UQ08_9AGAM</name>
<dbReference type="Pfam" id="PF00069">
    <property type="entry name" value="Pkinase"/>
    <property type="match status" value="2"/>
</dbReference>
<comment type="catalytic activity">
    <reaction evidence="8">
        <text>L-threonyl-[protein] + ATP = O-phospho-L-threonyl-[protein] + ADP + H(+)</text>
        <dbReference type="Rhea" id="RHEA:46608"/>
        <dbReference type="Rhea" id="RHEA-COMP:11060"/>
        <dbReference type="Rhea" id="RHEA-COMP:11605"/>
        <dbReference type="ChEBI" id="CHEBI:15378"/>
        <dbReference type="ChEBI" id="CHEBI:30013"/>
        <dbReference type="ChEBI" id="CHEBI:30616"/>
        <dbReference type="ChEBI" id="CHEBI:61977"/>
        <dbReference type="ChEBI" id="CHEBI:456216"/>
        <dbReference type="EC" id="2.7.11.1"/>
    </reaction>
</comment>
<sequence>MWTSSRPVSPVKKSTNTTDSKQAHDDHDQSKKKLGGGKDHMNMQSVQDSLPDIRMATAKGVPSSNLINFGNSNASTGNNNSNFNLKFPGMGETQDVHMETLKRTVKKPGAVLQLWERELLDAPEVKRKATVAQLFFLDYYFQALGYIGQRTERRARFDADTQARNVLPPSPEYAKEFKSYCGRERVLLRRRRAKLRVDQFHTIAQVGQGGYGEVYLARKYDTGEICALKKMKKKTLFKMDEIRHVLVERDILTATKTPWLVRLLYAFQDPEFVYLAMEYVPGGDFRTLLNNSGVLKEEHARFYISEMFQAVNELHKLGYIHRDLKPENFLVDGTGHVKLTDFGLATGALNPKLIDHMKHQLDRVKDNHIVQRSTLERRSLYRSVRGADPRYADSVVGSPDYMAPEVLRGKPYSFSVDYWSLGCILFEFLAGFPPFSGGTPDETWTNLKNWTKVLRRPEYDREEDLIFNLTDIAWDAVTRLISHASVRFSNLTQVQTHPFFERVQWDDLRSTKAPFVPALDSEIDTGYYDDFTNAEDMAKYAEVKEKQRNVDKVKEKDMEFGRGVWVGFTFGKNGPGGNSRGWLGWEECS</sequence>
<dbReference type="FunFam" id="3.30.200.20:FF:000109">
    <property type="entry name" value="Non-specific serine/threonine protein kinase"/>
    <property type="match status" value="1"/>
</dbReference>
<evidence type="ECO:0000259" key="13">
    <source>
        <dbReference type="PROSITE" id="PS51285"/>
    </source>
</evidence>
<evidence type="ECO:0000256" key="10">
    <source>
        <dbReference type="PROSITE-ProRule" id="PRU10141"/>
    </source>
</evidence>
<dbReference type="GO" id="GO:0005524">
    <property type="term" value="F:ATP binding"/>
    <property type="evidence" value="ECO:0007669"/>
    <property type="project" value="UniProtKB-UniRule"/>
</dbReference>
<comment type="catalytic activity">
    <reaction evidence="9">
        <text>L-seryl-[protein] + ATP = O-phospho-L-seryl-[protein] + ADP + H(+)</text>
        <dbReference type="Rhea" id="RHEA:17989"/>
        <dbReference type="Rhea" id="RHEA-COMP:9863"/>
        <dbReference type="Rhea" id="RHEA-COMP:11604"/>
        <dbReference type="ChEBI" id="CHEBI:15378"/>
        <dbReference type="ChEBI" id="CHEBI:29999"/>
        <dbReference type="ChEBI" id="CHEBI:30616"/>
        <dbReference type="ChEBI" id="CHEBI:83421"/>
        <dbReference type="ChEBI" id="CHEBI:456216"/>
        <dbReference type="EC" id="2.7.11.1"/>
    </reaction>
</comment>
<evidence type="ECO:0000256" key="8">
    <source>
        <dbReference type="ARBA" id="ARBA00047899"/>
    </source>
</evidence>
<keyword evidence="4" id="KW-0808">Transferase</keyword>
<evidence type="ECO:0000313" key="15">
    <source>
        <dbReference type="Proteomes" id="UP000217199"/>
    </source>
</evidence>
<dbReference type="EC" id="2.7.11.1" evidence="1"/>
<protein>
    <recommendedName>
        <fullName evidence="1">non-specific serine/threonine protein kinase</fullName>
        <ecNumber evidence="1">2.7.11.1</ecNumber>
    </recommendedName>
</protein>
<dbReference type="InParanoid" id="A0A286UQ08"/>
<dbReference type="Proteomes" id="UP000217199">
    <property type="component" value="Unassembled WGS sequence"/>
</dbReference>
<dbReference type="PROSITE" id="PS00107">
    <property type="entry name" value="PROTEIN_KINASE_ATP"/>
    <property type="match status" value="1"/>
</dbReference>
<evidence type="ECO:0000256" key="9">
    <source>
        <dbReference type="ARBA" id="ARBA00048679"/>
    </source>
</evidence>
<comment type="caution">
    <text evidence="14">The sequence shown here is derived from an EMBL/GenBank/DDBJ whole genome shotgun (WGS) entry which is preliminary data.</text>
</comment>
<keyword evidence="2" id="KW-0723">Serine/threonine-protein kinase</keyword>
<keyword evidence="7 10" id="KW-0067">ATP-binding</keyword>
<proteinExistence type="predicted"/>
<dbReference type="CDD" id="cd05600">
    <property type="entry name" value="STKc_Sid2p_like"/>
    <property type="match status" value="1"/>
</dbReference>
<dbReference type="InterPro" id="IPR008271">
    <property type="entry name" value="Ser/Thr_kinase_AS"/>
</dbReference>
<keyword evidence="6 14" id="KW-0418">Kinase</keyword>
<gene>
    <name evidence="14" type="ORF">PNOK_0163400</name>
</gene>
<dbReference type="OrthoDB" id="18472at2759"/>
<dbReference type="SMART" id="SM00133">
    <property type="entry name" value="S_TK_X"/>
    <property type="match status" value="1"/>
</dbReference>
<dbReference type="PROSITE" id="PS51285">
    <property type="entry name" value="AGC_KINASE_CTER"/>
    <property type="match status" value="1"/>
</dbReference>
<dbReference type="GO" id="GO:0005816">
    <property type="term" value="C:spindle pole body"/>
    <property type="evidence" value="ECO:0007669"/>
    <property type="project" value="TreeGrafter"/>
</dbReference>
<evidence type="ECO:0000256" key="6">
    <source>
        <dbReference type="ARBA" id="ARBA00022777"/>
    </source>
</evidence>
<dbReference type="FunCoup" id="A0A286UQ08">
    <property type="interactions" value="50"/>
</dbReference>
<keyword evidence="15" id="KW-1185">Reference proteome</keyword>
<dbReference type="PANTHER" id="PTHR24356:SF417">
    <property type="entry name" value="CELL CYCLE PROTEIN KINASE DBF2-RELATED"/>
    <property type="match status" value="1"/>
</dbReference>
<dbReference type="PROSITE" id="PS00108">
    <property type="entry name" value="PROTEIN_KINASE_ST"/>
    <property type="match status" value="1"/>
</dbReference>
<evidence type="ECO:0000256" key="5">
    <source>
        <dbReference type="ARBA" id="ARBA00022741"/>
    </source>
</evidence>
<feature type="region of interest" description="Disordered" evidence="11">
    <location>
        <begin position="1"/>
        <end position="44"/>
    </location>
</feature>
<dbReference type="SMART" id="SM00220">
    <property type="entry name" value="S_TKc"/>
    <property type="match status" value="1"/>
</dbReference>
<dbReference type="FunFam" id="1.10.510.10:FF:000141">
    <property type="entry name" value="Non-specific serine/threonine protein kinase"/>
    <property type="match status" value="1"/>
</dbReference>
<keyword evidence="5 10" id="KW-0547">Nucleotide-binding</keyword>
<reference evidence="14 15" key="1">
    <citation type="journal article" date="2017" name="Mol. Ecol.">
        <title>Comparative and population genomic landscape of Phellinus noxius: A hypervariable fungus causing root rot in trees.</title>
        <authorList>
            <person name="Chung C.L."/>
            <person name="Lee T.J."/>
            <person name="Akiba M."/>
            <person name="Lee H.H."/>
            <person name="Kuo T.H."/>
            <person name="Liu D."/>
            <person name="Ke H.M."/>
            <person name="Yokoi T."/>
            <person name="Roa M.B."/>
            <person name="Lu M.J."/>
            <person name="Chang Y.Y."/>
            <person name="Ann P.J."/>
            <person name="Tsai J.N."/>
            <person name="Chen C.Y."/>
            <person name="Tzean S.S."/>
            <person name="Ota Y."/>
            <person name="Hattori T."/>
            <person name="Sahashi N."/>
            <person name="Liou R.F."/>
            <person name="Kikuchi T."/>
            <person name="Tsai I.J."/>
        </authorList>
    </citation>
    <scope>NUCLEOTIDE SEQUENCE [LARGE SCALE GENOMIC DNA]</scope>
    <source>
        <strain evidence="14 15">FFPRI411160</strain>
    </source>
</reference>
<evidence type="ECO:0000256" key="7">
    <source>
        <dbReference type="ARBA" id="ARBA00022840"/>
    </source>
</evidence>
<feature type="compositionally biased region" description="Basic and acidic residues" evidence="11">
    <location>
        <begin position="21"/>
        <end position="41"/>
    </location>
</feature>
<dbReference type="PANTHER" id="PTHR24356">
    <property type="entry name" value="SERINE/THREONINE-PROTEIN KINASE"/>
    <property type="match status" value="1"/>
</dbReference>
<dbReference type="PROSITE" id="PS50011">
    <property type="entry name" value="PROTEIN_KINASE_DOM"/>
    <property type="match status" value="1"/>
</dbReference>